<dbReference type="GO" id="GO:0004563">
    <property type="term" value="F:beta-N-acetylhexosaminidase activity"/>
    <property type="evidence" value="ECO:0007669"/>
    <property type="project" value="InterPro"/>
</dbReference>
<dbReference type="OrthoDB" id="428480at2759"/>
<evidence type="ECO:0000256" key="4">
    <source>
        <dbReference type="SAM" id="SignalP"/>
    </source>
</evidence>
<dbReference type="InterPro" id="IPR029019">
    <property type="entry name" value="HEX_eukaryotic_N"/>
</dbReference>
<feature type="domain" description="Beta-hexosaminidase eukaryotic type N-terminal" evidence="6">
    <location>
        <begin position="41"/>
        <end position="168"/>
    </location>
</feature>
<dbReference type="InterPro" id="IPR025705">
    <property type="entry name" value="Beta_hexosaminidase_sua/sub"/>
</dbReference>
<keyword evidence="8" id="KW-1185">Reference proteome</keyword>
<protein>
    <recommendedName>
        <fullName evidence="9">Beta-N-acetylhexosaminidase</fullName>
    </recommendedName>
</protein>
<dbReference type="GO" id="GO:0006689">
    <property type="term" value="P:ganglioside catabolic process"/>
    <property type="evidence" value="ECO:0007669"/>
    <property type="project" value="TreeGrafter"/>
</dbReference>
<dbReference type="Pfam" id="PF00728">
    <property type="entry name" value="Glyco_hydro_20"/>
    <property type="match status" value="1"/>
</dbReference>
<feature type="signal peptide" evidence="4">
    <location>
        <begin position="1"/>
        <end position="20"/>
    </location>
</feature>
<evidence type="ECO:0000313" key="8">
    <source>
        <dbReference type="Proteomes" id="UP000708208"/>
    </source>
</evidence>
<feature type="domain" description="Glycoside hydrolase family 20 catalytic" evidence="5">
    <location>
        <begin position="193"/>
        <end position="295"/>
    </location>
</feature>
<evidence type="ECO:0000259" key="6">
    <source>
        <dbReference type="Pfam" id="PF14845"/>
    </source>
</evidence>
<dbReference type="AlphaFoldDB" id="A0A8J2K322"/>
<evidence type="ECO:0000256" key="2">
    <source>
        <dbReference type="ARBA" id="ARBA00023180"/>
    </source>
</evidence>
<sequence>MANFLKILPFLFLCSHLGNAVLVPMAARTPVPGKPSPPGSPWPLPKQWSQSLTLATLGTPEEFSYSSNVPNCTVLNTAFERYNYALLTRGTIAQPAPDVPVLSYVYVQISPFPQENQCGEFPKLSKDPNYESYDLLVTEGAPDNTATAIITAQTVWGALRGLETFSQLIWRDKDWGVNRYYINYTDITDAPRYPHRGLMVDTARHYLPPKALEEILDAMSYNKFNVFHWHIVDDQSFPYVSQKFPELSAKGAFIPGHLEYTPKIVQDIIEKARVRGIRVIFEVDTPGHTYAIGKSHQG</sequence>
<dbReference type="GO" id="GO:0005975">
    <property type="term" value="P:carbohydrate metabolic process"/>
    <property type="evidence" value="ECO:0007669"/>
    <property type="project" value="InterPro"/>
</dbReference>
<dbReference type="PANTHER" id="PTHR22600:SF21">
    <property type="entry name" value="BETA-HEXOSAMINIDASE A"/>
    <property type="match status" value="1"/>
</dbReference>
<dbReference type="InterPro" id="IPR015883">
    <property type="entry name" value="Glyco_hydro_20_cat"/>
</dbReference>
<dbReference type="GO" id="GO:0005764">
    <property type="term" value="C:lysosome"/>
    <property type="evidence" value="ECO:0007669"/>
    <property type="project" value="TreeGrafter"/>
</dbReference>
<gene>
    <name evidence="7" type="ORF">AFUS01_LOCUS20815</name>
</gene>
<dbReference type="Proteomes" id="UP000708208">
    <property type="component" value="Unassembled WGS sequence"/>
</dbReference>
<evidence type="ECO:0008006" key="9">
    <source>
        <dbReference type="Google" id="ProtNLM"/>
    </source>
</evidence>
<dbReference type="Pfam" id="PF14845">
    <property type="entry name" value="Glycohydro_20b2"/>
    <property type="match status" value="1"/>
</dbReference>
<name>A0A8J2K322_9HEXA</name>
<dbReference type="EMBL" id="CAJVCH010228181">
    <property type="protein sequence ID" value="CAG7732293.1"/>
    <property type="molecule type" value="Genomic_DNA"/>
</dbReference>
<proteinExistence type="predicted"/>
<keyword evidence="1" id="KW-0378">Hydrolase</keyword>
<evidence type="ECO:0000256" key="3">
    <source>
        <dbReference type="ARBA" id="ARBA00023295"/>
    </source>
</evidence>
<comment type="caution">
    <text evidence="7">The sequence shown here is derived from an EMBL/GenBank/DDBJ whole genome shotgun (WGS) entry which is preliminary data.</text>
</comment>
<keyword evidence="2" id="KW-0325">Glycoprotein</keyword>
<evidence type="ECO:0000256" key="1">
    <source>
        <dbReference type="ARBA" id="ARBA00022801"/>
    </source>
</evidence>
<organism evidence="7 8">
    <name type="scientific">Allacma fusca</name>
    <dbReference type="NCBI Taxonomy" id="39272"/>
    <lineage>
        <taxon>Eukaryota</taxon>
        <taxon>Metazoa</taxon>
        <taxon>Ecdysozoa</taxon>
        <taxon>Arthropoda</taxon>
        <taxon>Hexapoda</taxon>
        <taxon>Collembola</taxon>
        <taxon>Symphypleona</taxon>
        <taxon>Sminthuridae</taxon>
        <taxon>Allacma</taxon>
    </lineage>
</organism>
<accession>A0A8J2K322</accession>
<evidence type="ECO:0000313" key="7">
    <source>
        <dbReference type="EMBL" id="CAG7732293.1"/>
    </source>
</evidence>
<dbReference type="GO" id="GO:0016020">
    <property type="term" value="C:membrane"/>
    <property type="evidence" value="ECO:0007669"/>
    <property type="project" value="TreeGrafter"/>
</dbReference>
<dbReference type="PANTHER" id="PTHR22600">
    <property type="entry name" value="BETA-HEXOSAMINIDASE"/>
    <property type="match status" value="1"/>
</dbReference>
<reference evidence="7" key="1">
    <citation type="submission" date="2021-06" db="EMBL/GenBank/DDBJ databases">
        <authorList>
            <person name="Hodson N. C."/>
            <person name="Mongue J. A."/>
            <person name="Jaron S. K."/>
        </authorList>
    </citation>
    <scope>NUCLEOTIDE SEQUENCE</scope>
</reference>
<keyword evidence="3" id="KW-0326">Glycosidase</keyword>
<evidence type="ECO:0000259" key="5">
    <source>
        <dbReference type="Pfam" id="PF00728"/>
    </source>
</evidence>
<keyword evidence="4" id="KW-0732">Signal</keyword>
<dbReference type="GO" id="GO:0030203">
    <property type="term" value="P:glycosaminoglycan metabolic process"/>
    <property type="evidence" value="ECO:0007669"/>
    <property type="project" value="TreeGrafter"/>
</dbReference>
<feature type="chain" id="PRO_5035288425" description="Beta-N-acetylhexosaminidase" evidence="4">
    <location>
        <begin position="21"/>
        <end position="298"/>
    </location>
</feature>